<sequence>MTDELGHPELIAHLIRLMQNSPDGAIPFRDYMEQALYHEQYGYYRTERPKIGKEGDFYTSSNVGTVMGEVLAAYAAEAAAALAAPGGRLTVVEFGGGSGRLAAQLLDALRQRGDAAYSSVQLVMIETSPFHRTLQQEALALHPGKVRWSSEAEWLERGETEGVLAIANELLDAFPVHLLEADDAGRPHQIFVAWDADRRRFTERRKPLSDPHIAAYLAAEGVHLAPGQRAEVNLDADAWVARMCKRLRRGRLLVIDYGDVSAELYAPHRMRGTLLGYSRHVAAERPYERVGGQDLTAHVNFSACERAGIAAGATRSELLTQREFLLRHGALQLLQEGGYGDPFGPVARRNRAVRQLLLSDNMSELFKVLMLEKLQR</sequence>
<dbReference type="SUPFAM" id="SSF53335">
    <property type="entry name" value="S-adenosyl-L-methionine-dependent methyltransferases"/>
    <property type="match status" value="1"/>
</dbReference>
<dbReference type="PANTHER" id="PTHR12049">
    <property type="entry name" value="PROTEIN ARGININE METHYLTRANSFERASE NDUFAF7, MITOCHONDRIAL"/>
    <property type="match status" value="1"/>
</dbReference>
<reference evidence="3 4" key="1">
    <citation type="submission" date="2014-12" db="EMBL/GenBank/DDBJ databases">
        <title>Draft genome sequence of Paenibacillus kamchatkensis strain B-2647.</title>
        <authorList>
            <person name="Karlyshev A.V."/>
            <person name="Kudryashova E.B."/>
        </authorList>
    </citation>
    <scope>NUCLEOTIDE SEQUENCE [LARGE SCALE GENOMIC DNA]</scope>
    <source>
        <strain evidence="3 4">VKM B-2647</strain>
    </source>
</reference>
<keyword evidence="1" id="KW-0489">Methyltransferase</keyword>
<proteinExistence type="predicted"/>
<evidence type="ECO:0000313" key="3">
    <source>
        <dbReference type="EMBL" id="KIL41732.1"/>
    </source>
</evidence>
<organism evidence="3 4">
    <name type="scientific">Gordoniibacillus kamchatkensis</name>
    <dbReference type="NCBI Taxonomy" id="1590651"/>
    <lineage>
        <taxon>Bacteria</taxon>
        <taxon>Bacillati</taxon>
        <taxon>Bacillota</taxon>
        <taxon>Bacilli</taxon>
        <taxon>Bacillales</taxon>
        <taxon>Paenibacillaceae</taxon>
        <taxon>Gordoniibacillus</taxon>
    </lineage>
</organism>
<dbReference type="InterPro" id="IPR038375">
    <property type="entry name" value="NDUFAF7_sf"/>
</dbReference>
<protein>
    <recommendedName>
        <fullName evidence="5">SAM-dependent methyltransferase</fullName>
    </recommendedName>
</protein>
<dbReference type="Gene3D" id="3.40.50.12710">
    <property type="match status" value="1"/>
</dbReference>
<accession>A0ABR5AL19</accession>
<dbReference type="EMBL" id="JXAK01000006">
    <property type="protein sequence ID" value="KIL41732.1"/>
    <property type="molecule type" value="Genomic_DNA"/>
</dbReference>
<evidence type="ECO:0000256" key="2">
    <source>
        <dbReference type="ARBA" id="ARBA00022679"/>
    </source>
</evidence>
<dbReference type="RefSeq" id="WP_041046235.1">
    <property type="nucleotide sequence ID" value="NZ_JXAK01000006.1"/>
</dbReference>
<gene>
    <name evidence="3" type="ORF">SD70_05010</name>
</gene>
<keyword evidence="4" id="KW-1185">Reference proteome</keyword>
<dbReference type="Pfam" id="PF02636">
    <property type="entry name" value="Methyltransf_28"/>
    <property type="match status" value="1"/>
</dbReference>
<keyword evidence="2" id="KW-0808">Transferase</keyword>
<dbReference type="PANTHER" id="PTHR12049:SF7">
    <property type="entry name" value="PROTEIN ARGININE METHYLTRANSFERASE NDUFAF7, MITOCHONDRIAL"/>
    <property type="match status" value="1"/>
</dbReference>
<evidence type="ECO:0008006" key="5">
    <source>
        <dbReference type="Google" id="ProtNLM"/>
    </source>
</evidence>
<dbReference type="Proteomes" id="UP000031967">
    <property type="component" value="Unassembled WGS sequence"/>
</dbReference>
<comment type="caution">
    <text evidence="3">The sequence shown here is derived from an EMBL/GenBank/DDBJ whole genome shotgun (WGS) entry which is preliminary data.</text>
</comment>
<evidence type="ECO:0000313" key="4">
    <source>
        <dbReference type="Proteomes" id="UP000031967"/>
    </source>
</evidence>
<dbReference type="InterPro" id="IPR003788">
    <property type="entry name" value="NDUFAF7"/>
</dbReference>
<dbReference type="InterPro" id="IPR029063">
    <property type="entry name" value="SAM-dependent_MTases_sf"/>
</dbReference>
<evidence type="ECO:0000256" key="1">
    <source>
        <dbReference type="ARBA" id="ARBA00022603"/>
    </source>
</evidence>
<name>A0ABR5AL19_9BACL</name>